<protein>
    <submittedName>
        <fullName evidence="1">Uncharacterized protein</fullName>
    </submittedName>
</protein>
<proteinExistence type="predicted"/>
<dbReference type="RefSeq" id="WP_078577665.1">
    <property type="nucleotide sequence ID" value="NZ_JABXYM010000001.1"/>
</dbReference>
<name>A0A9Q4FZT9_SALAG</name>
<comment type="caution">
    <text evidence="1">The sequence shown here is derived from an EMBL/GenBank/DDBJ whole genome shotgun (WGS) entry which is preliminary data.</text>
</comment>
<accession>A0A9Q4FZT9</accession>
<sequence length="73" mass="8805">MERYKVIFEFNNGQEESSYYTENPSSRVNDWLERERSHWVRLENALVNLKNVNVIRVGLVRVNGESEEFIEWV</sequence>
<gene>
    <name evidence="1" type="ORF">HXA33_12815</name>
</gene>
<dbReference type="EMBL" id="JABXYM010000001">
    <property type="protein sequence ID" value="MCR6097427.1"/>
    <property type="molecule type" value="Genomic_DNA"/>
</dbReference>
<evidence type="ECO:0000313" key="2">
    <source>
        <dbReference type="Proteomes" id="UP001057753"/>
    </source>
</evidence>
<keyword evidence="2" id="KW-1185">Reference proteome</keyword>
<dbReference type="AlphaFoldDB" id="A0A9Q4FZT9"/>
<dbReference type="OrthoDB" id="2883963at2"/>
<reference evidence="1" key="1">
    <citation type="submission" date="2020-06" db="EMBL/GenBank/DDBJ databases">
        <title>Insight into the genomes of haloalkaliphilic bacilli from Kenyan soda lakes.</title>
        <authorList>
            <person name="Mwirichia R."/>
            <person name="Villamizar G.C."/>
            <person name="Poehlein A."/>
            <person name="Mugweru J."/>
            <person name="Kipnyargis A."/>
            <person name="Kiplimo D."/>
            <person name="Orwa P."/>
            <person name="Daniel R."/>
        </authorList>
    </citation>
    <scope>NUCLEOTIDE SEQUENCE</scope>
    <source>
        <strain evidence="1">B1096_S55</strain>
    </source>
</reference>
<evidence type="ECO:0000313" key="1">
    <source>
        <dbReference type="EMBL" id="MCR6097427.1"/>
    </source>
</evidence>
<organism evidence="1 2">
    <name type="scientific">Salipaludibacillus agaradhaerens</name>
    <name type="common">Bacillus agaradhaerens</name>
    <dbReference type="NCBI Taxonomy" id="76935"/>
    <lineage>
        <taxon>Bacteria</taxon>
        <taxon>Bacillati</taxon>
        <taxon>Bacillota</taxon>
        <taxon>Bacilli</taxon>
        <taxon>Bacillales</taxon>
        <taxon>Bacillaceae</taxon>
    </lineage>
</organism>
<dbReference type="Proteomes" id="UP001057753">
    <property type="component" value="Unassembled WGS sequence"/>
</dbReference>